<comment type="caution">
    <text evidence="6">The sequence shown here is derived from an EMBL/GenBank/DDBJ whole genome shotgun (WGS) entry which is preliminary data.</text>
</comment>
<feature type="signal peptide" evidence="5">
    <location>
        <begin position="1"/>
        <end position="19"/>
    </location>
</feature>
<dbReference type="AlphaFoldDB" id="A0A226EGV5"/>
<dbReference type="PIRSF" id="PIRSF000303">
    <property type="entry name" value="Glutathion_perox"/>
    <property type="match status" value="1"/>
</dbReference>
<evidence type="ECO:0000256" key="3">
    <source>
        <dbReference type="ARBA" id="ARBA00023002"/>
    </source>
</evidence>
<comment type="similarity">
    <text evidence="1">Belongs to the glutathione peroxidase family.</text>
</comment>
<dbReference type="Gene3D" id="3.40.30.10">
    <property type="entry name" value="Glutaredoxin"/>
    <property type="match status" value="1"/>
</dbReference>
<dbReference type="OrthoDB" id="446890at2759"/>
<evidence type="ECO:0000256" key="1">
    <source>
        <dbReference type="ARBA" id="ARBA00006926"/>
    </source>
</evidence>
<dbReference type="InterPro" id="IPR000889">
    <property type="entry name" value="Glutathione_peroxidase"/>
</dbReference>
<dbReference type="SUPFAM" id="SSF52833">
    <property type="entry name" value="Thioredoxin-like"/>
    <property type="match status" value="1"/>
</dbReference>
<evidence type="ECO:0000256" key="2">
    <source>
        <dbReference type="ARBA" id="ARBA00022559"/>
    </source>
</evidence>
<dbReference type="GO" id="GO:0006979">
    <property type="term" value="P:response to oxidative stress"/>
    <property type="evidence" value="ECO:0007669"/>
    <property type="project" value="InterPro"/>
</dbReference>
<dbReference type="InterPro" id="IPR029759">
    <property type="entry name" value="GPX_AS"/>
</dbReference>
<feature type="chain" id="PRO_5012172144" evidence="5">
    <location>
        <begin position="20"/>
        <end position="143"/>
    </location>
</feature>
<name>A0A226EGV5_FOLCA</name>
<dbReference type="GO" id="GO:0004601">
    <property type="term" value="F:peroxidase activity"/>
    <property type="evidence" value="ECO:0007669"/>
    <property type="project" value="UniProtKB-KW"/>
</dbReference>
<feature type="active site" evidence="4">
    <location>
        <position position="55"/>
    </location>
</feature>
<reference evidence="6 7" key="1">
    <citation type="submission" date="2015-12" db="EMBL/GenBank/DDBJ databases">
        <title>The genome of Folsomia candida.</title>
        <authorList>
            <person name="Faddeeva A."/>
            <person name="Derks M.F."/>
            <person name="Anvar Y."/>
            <person name="Smit S."/>
            <person name="Van Straalen N."/>
            <person name="Roelofs D."/>
        </authorList>
    </citation>
    <scope>NUCLEOTIDE SEQUENCE [LARGE SCALE GENOMIC DNA]</scope>
    <source>
        <strain evidence="6 7">VU population</strain>
        <tissue evidence="6">Whole body</tissue>
    </source>
</reference>
<evidence type="ECO:0000313" key="6">
    <source>
        <dbReference type="EMBL" id="OXA56500.1"/>
    </source>
</evidence>
<dbReference type="InterPro" id="IPR036249">
    <property type="entry name" value="Thioredoxin-like_sf"/>
</dbReference>
<evidence type="ECO:0000313" key="7">
    <source>
        <dbReference type="Proteomes" id="UP000198287"/>
    </source>
</evidence>
<dbReference type="OMA" id="INCWRIT"/>
<proteinExistence type="inferred from homology"/>
<dbReference type="PROSITE" id="PS51355">
    <property type="entry name" value="GLUTATHIONE_PEROXID_3"/>
    <property type="match status" value="1"/>
</dbReference>
<protein>
    <submittedName>
        <fullName evidence="6">Putative phospholipid hydroperoxide glutathione peroxidase 6, mitochondrial</fullName>
    </submittedName>
</protein>
<dbReference type="PANTHER" id="PTHR11592">
    <property type="entry name" value="GLUTATHIONE PEROXIDASE"/>
    <property type="match status" value="1"/>
</dbReference>
<dbReference type="EMBL" id="LNIX01000004">
    <property type="protein sequence ID" value="OXA56500.1"/>
    <property type="molecule type" value="Genomic_DNA"/>
</dbReference>
<evidence type="ECO:0000256" key="4">
    <source>
        <dbReference type="PIRSR" id="PIRSR000303-1"/>
    </source>
</evidence>
<keyword evidence="2 6" id="KW-0575">Peroxidase</keyword>
<dbReference type="STRING" id="158441.A0A226EGV5"/>
<sequence length="143" mass="16216">MHPLITTTVLLLLTPPSLTLQSLYSFTLPDITGKEIDFSTFKGKTILVVNVASQCGQTDAHYKSLKRLHDILSFSPSTPDGGSSFEILAFPSNDFGDQEPWEEKEIEEFVRGHFKAEFLLFPKTIVKGEEIHPFWKWIAGWFP</sequence>
<evidence type="ECO:0000256" key="5">
    <source>
        <dbReference type="SAM" id="SignalP"/>
    </source>
</evidence>
<gene>
    <name evidence="6" type="ORF">Fcan01_09703</name>
</gene>
<dbReference type="Proteomes" id="UP000198287">
    <property type="component" value="Unassembled WGS sequence"/>
</dbReference>
<accession>A0A226EGV5</accession>
<dbReference type="PROSITE" id="PS00460">
    <property type="entry name" value="GLUTATHIONE_PEROXID_1"/>
    <property type="match status" value="1"/>
</dbReference>
<dbReference type="Pfam" id="PF00255">
    <property type="entry name" value="GSHPx"/>
    <property type="match status" value="1"/>
</dbReference>
<keyword evidence="3" id="KW-0560">Oxidoreductase</keyword>
<keyword evidence="5" id="KW-0732">Signal</keyword>
<dbReference type="PANTHER" id="PTHR11592:SF78">
    <property type="entry name" value="GLUTATHIONE PEROXIDASE"/>
    <property type="match status" value="1"/>
</dbReference>
<organism evidence="6 7">
    <name type="scientific">Folsomia candida</name>
    <name type="common">Springtail</name>
    <dbReference type="NCBI Taxonomy" id="158441"/>
    <lineage>
        <taxon>Eukaryota</taxon>
        <taxon>Metazoa</taxon>
        <taxon>Ecdysozoa</taxon>
        <taxon>Arthropoda</taxon>
        <taxon>Hexapoda</taxon>
        <taxon>Collembola</taxon>
        <taxon>Entomobryomorpha</taxon>
        <taxon>Isotomoidea</taxon>
        <taxon>Isotomidae</taxon>
        <taxon>Proisotominae</taxon>
        <taxon>Folsomia</taxon>
    </lineage>
</organism>
<keyword evidence="7" id="KW-1185">Reference proteome</keyword>